<evidence type="ECO:0008006" key="4">
    <source>
        <dbReference type="Google" id="ProtNLM"/>
    </source>
</evidence>
<gene>
    <name evidence="2" type="ORF">HALOF300_02150</name>
</gene>
<sequence>MFRWWHGCLGRAALRTFRGMNITTLKPKVPIAPVGLSRTTRLALAAVAALGPACMAGWALTSSYAVADSIPTSAAKIMADPAGAQLSVLLLFLAGLLGAAGALVVGAAVRRGAPRFGGAAAAIAFVGFVVATYPGPVAAISVAPAAGLDDAQVLSLIAAYDAQPLAMLAGALFVCLPAGVLLLGIAAVLAARRGTCPVWVAVLLMASTPVIVIGGLISALAMGIGWLVASVAFGAAAWVYATAGDRTTM</sequence>
<dbReference type="AlphaFoldDB" id="A0A7M4DJ47"/>
<comment type="caution">
    <text evidence="2">The sequence shown here is derived from an EMBL/GenBank/DDBJ whole genome shotgun (WGS) entry which is preliminary data.</text>
</comment>
<protein>
    <recommendedName>
        <fullName evidence="4">DUF4386 family protein</fullName>
    </recommendedName>
</protein>
<evidence type="ECO:0000256" key="1">
    <source>
        <dbReference type="SAM" id="Phobius"/>
    </source>
</evidence>
<proteinExistence type="predicted"/>
<feature type="transmembrane region" description="Helical" evidence="1">
    <location>
        <begin position="42"/>
        <end position="66"/>
    </location>
</feature>
<keyword evidence="1" id="KW-0472">Membrane</keyword>
<dbReference type="EMBL" id="CACRYJ010000029">
    <property type="protein sequence ID" value="VZO37031.1"/>
    <property type="molecule type" value="Genomic_DNA"/>
</dbReference>
<evidence type="ECO:0000313" key="2">
    <source>
        <dbReference type="EMBL" id="VZO37031.1"/>
    </source>
</evidence>
<feature type="transmembrane region" description="Helical" evidence="1">
    <location>
        <begin position="121"/>
        <end position="145"/>
    </location>
</feature>
<accession>A0A7M4DJ47</accession>
<keyword evidence="1" id="KW-1133">Transmembrane helix</keyword>
<keyword evidence="3" id="KW-1185">Reference proteome</keyword>
<name>A0A7M4DJ47_9MICO</name>
<feature type="transmembrane region" description="Helical" evidence="1">
    <location>
        <begin position="86"/>
        <end position="109"/>
    </location>
</feature>
<feature type="transmembrane region" description="Helical" evidence="1">
    <location>
        <begin position="223"/>
        <end position="243"/>
    </location>
</feature>
<feature type="transmembrane region" description="Helical" evidence="1">
    <location>
        <begin position="165"/>
        <end position="191"/>
    </location>
</feature>
<evidence type="ECO:0000313" key="3">
    <source>
        <dbReference type="Proteomes" id="UP000419743"/>
    </source>
</evidence>
<reference evidence="2 3" key="1">
    <citation type="submission" date="2019-11" db="EMBL/GenBank/DDBJ databases">
        <authorList>
            <person name="Criscuolo A."/>
        </authorList>
    </citation>
    <scope>NUCLEOTIDE SEQUENCE [LARGE SCALE GENOMIC DNA]</scope>
    <source>
        <strain evidence="2">CIP111667</strain>
    </source>
</reference>
<dbReference type="Proteomes" id="UP000419743">
    <property type="component" value="Unassembled WGS sequence"/>
</dbReference>
<keyword evidence="1" id="KW-0812">Transmembrane</keyword>
<organism evidence="2 3">
    <name type="scientific">Occultella aeris</name>
    <dbReference type="NCBI Taxonomy" id="2761496"/>
    <lineage>
        <taxon>Bacteria</taxon>
        <taxon>Bacillati</taxon>
        <taxon>Actinomycetota</taxon>
        <taxon>Actinomycetes</taxon>
        <taxon>Micrococcales</taxon>
        <taxon>Ruaniaceae</taxon>
        <taxon>Occultella</taxon>
    </lineage>
</organism>
<feature type="transmembrane region" description="Helical" evidence="1">
    <location>
        <begin position="198"/>
        <end position="217"/>
    </location>
</feature>